<evidence type="ECO:0000313" key="2">
    <source>
        <dbReference type="Proteomes" id="UP000026961"/>
    </source>
</evidence>
<reference evidence="1" key="1">
    <citation type="submission" date="2015-04" db="UniProtKB">
        <authorList>
            <consortium name="EnsemblPlants"/>
        </authorList>
    </citation>
    <scope>IDENTIFICATION</scope>
</reference>
<dbReference type="Gramene" id="OGLUM02G05400.1">
    <property type="protein sequence ID" value="OGLUM02G05400.1"/>
    <property type="gene ID" value="OGLUM02G05400"/>
</dbReference>
<name>A0A0D9YMZ6_9ORYZ</name>
<dbReference type="Proteomes" id="UP000026961">
    <property type="component" value="Chromosome 2"/>
</dbReference>
<protein>
    <submittedName>
        <fullName evidence="1">Uncharacterized protein</fullName>
    </submittedName>
</protein>
<organism evidence="1">
    <name type="scientific">Oryza glumipatula</name>
    <dbReference type="NCBI Taxonomy" id="40148"/>
    <lineage>
        <taxon>Eukaryota</taxon>
        <taxon>Viridiplantae</taxon>
        <taxon>Streptophyta</taxon>
        <taxon>Embryophyta</taxon>
        <taxon>Tracheophyta</taxon>
        <taxon>Spermatophyta</taxon>
        <taxon>Magnoliopsida</taxon>
        <taxon>Liliopsida</taxon>
        <taxon>Poales</taxon>
        <taxon>Poaceae</taxon>
        <taxon>BOP clade</taxon>
        <taxon>Oryzoideae</taxon>
        <taxon>Oryzeae</taxon>
        <taxon>Oryzinae</taxon>
        <taxon>Oryza</taxon>
    </lineage>
</organism>
<dbReference type="HOGENOM" id="CLU_2708801_0_0_1"/>
<proteinExistence type="predicted"/>
<keyword evidence="2" id="KW-1185">Reference proteome</keyword>
<reference evidence="1" key="2">
    <citation type="submission" date="2018-05" db="EMBL/GenBank/DDBJ databases">
        <title>OgluRS3 (Oryza glumaepatula Reference Sequence Version 3).</title>
        <authorList>
            <person name="Zhang J."/>
            <person name="Kudrna D."/>
            <person name="Lee S."/>
            <person name="Talag J."/>
            <person name="Welchert J."/>
            <person name="Wing R.A."/>
        </authorList>
    </citation>
    <scope>NUCLEOTIDE SEQUENCE [LARGE SCALE GENOMIC DNA]</scope>
</reference>
<sequence>MNGEDGSAVGATTPNCRIRSSSCQVLACCSQSLELELGLPAMKWQPLDAGADWLTPCMKKKIEQDVVCLESRE</sequence>
<dbReference type="EnsemblPlants" id="OGLUM02G05400.1">
    <property type="protein sequence ID" value="OGLUM02G05400.1"/>
    <property type="gene ID" value="OGLUM02G05400"/>
</dbReference>
<accession>A0A0D9YMZ6</accession>
<dbReference type="AlphaFoldDB" id="A0A0D9YMZ6"/>
<evidence type="ECO:0000313" key="1">
    <source>
        <dbReference type="EnsemblPlants" id="OGLUM02G05400.1"/>
    </source>
</evidence>